<evidence type="ECO:0000313" key="2">
    <source>
        <dbReference type="EMBL" id="KAK5285697.1"/>
    </source>
</evidence>
<feature type="region of interest" description="Disordered" evidence="1">
    <location>
        <begin position="36"/>
        <end position="68"/>
    </location>
</feature>
<organism evidence="2 3">
    <name type="scientific">Cryomyces antarcticus</name>
    <dbReference type="NCBI Taxonomy" id="329879"/>
    <lineage>
        <taxon>Eukaryota</taxon>
        <taxon>Fungi</taxon>
        <taxon>Dikarya</taxon>
        <taxon>Ascomycota</taxon>
        <taxon>Pezizomycotina</taxon>
        <taxon>Dothideomycetes</taxon>
        <taxon>Dothideomycetes incertae sedis</taxon>
        <taxon>Cryomyces</taxon>
    </lineage>
</organism>
<protein>
    <submittedName>
        <fullName evidence="2">Uncharacterized protein</fullName>
    </submittedName>
</protein>
<name>A0ABR0M7Z0_9PEZI</name>
<comment type="caution">
    <text evidence="2">The sequence shown here is derived from an EMBL/GenBank/DDBJ whole genome shotgun (WGS) entry which is preliminary data.</text>
</comment>
<dbReference type="EMBL" id="JAVRRA010000594">
    <property type="protein sequence ID" value="KAK5285697.1"/>
    <property type="molecule type" value="Genomic_DNA"/>
</dbReference>
<gene>
    <name evidence="2" type="ORF">LTR16_004456</name>
</gene>
<feature type="non-terminal residue" evidence="2">
    <location>
        <position position="1"/>
    </location>
</feature>
<reference evidence="2 3" key="1">
    <citation type="submission" date="2023-08" db="EMBL/GenBank/DDBJ databases">
        <title>Black Yeasts Isolated from many extreme environments.</title>
        <authorList>
            <person name="Coleine C."/>
            <person name="Stajich J.E."/>
            <person name="Selbmann L."/>
        </authorList>
    </citation>
    <scope>NUCLEOTIDE SEQUENCE [LARGE SCALE GENOMIC DNA]</scope>
    <source>
        <strain evidence="2 3">CCFEE 536</strain>
    </source>
</reference>
<evidence type="ECO:0000313" key="3">
    <source>
        <dbReference type="Proteomes" id="UP001357485"/>
    </source>
</evidence>
<sequence length="142" mass="14610">REQVLPPALGLQTRQPIALPQYHPPQAASLGTTAITANPSTHGRHNSRAIVSRHADPGLPGTGFEQVDGDRGAVCAEELGQGGREMSAQGDGVDVVKLSGFGRGGRGRGRGGHEPQVQVRPGWVADGELGLHLCGVGAFALA</sequence>
<proteinExistence type="predicted"/>
<dbReference type="Proteomes" id="UP001357485">
    <property type="component" value="Unassembled WGS sequence"/>
</dbReference>
<keyword evidence="3" id="KW-1185">Reference proteome</keyword>
<accession>A0ABR0M7Z0</accession>
<evidence type="ECO:0000256" key="1">
    <source>
        <dbReference type="SAM" id="MobiDB-lite"/>
    </source>
</evidence>